<feature type="domain" description="Reverse transcriptase zinc-binding" evidence="1">
    <location>
        <begin position="6"/>
        <end position="71"/>
    </location>
</feature>
<evidence type="ECO:0000313" key="2">
    <source>
        <dbReference type="EMBL" id="CAL1392877.1"/>
    </source>
</evidence>
<accession>A0AAV2F4B3</accession>
<reference evidence="2 3" key="1">
    <citation type="submission" date="2024-04" db="EMBL/GenBank/DDBJ databases">
        <authorList>
            <person name="Fracassetti M."/>
        </authorList>
    </citation>
    <scope>NUCLEOTIDE SEQUENCE [LARGE SCALE GENOMIC DNA]</scope>
</reference>
<dbReference type="AlphaFoldDB" id="A0AAV2F4B3"/>
<dbReference type="Proteomes" id="UP001497516">
    <property type="component" value="Chromosome 6"/>
</dbReference>
<dbReference type="EMBL" id="OZ034819">
    <property type="protein sequence ID" value="CAL1392877.1"/>
    <property type="molecule type" value="Genomic_DNA"/>
</dbReference>
<keyword evidence="3" id="KW-1185">Reference proteome</keyword>
<dbReference type="Pfam" id="PF13966">
    <property type="entry name" value="zf-RVT"/>
    <property type="match status" value="1"/>
</dbReference>
<protein>
    <recommendedName>
        <fullName evidence="1">Reverse transcriptase zinc-binding domain-containing protein</fullName>
    </recommendedName>
</protein>
<evidence type="ECO:0000259" key="1">
    <source>
        <dbReference type="Pfam" id="PF13966"/>
    </source>
</evidence>
<sequence>MDKRSWIRVCEANIPPKLKVFVWQILTRILPTTEALIEKDVEVLPRCPVCWASKETMEHLFFDCPVARALWS</sequence>
<evidence type="ECO:0000313" key="3">
    <source>
        <dbReference type="Proteomes" id="UP001497516"/>
    </source>
</evidence>
<name>A0AAV2F4B3_9ROSI</name>
<proteinExistence type="predicted"/>
<dbReference type="InterPro" id="IPR026960">
    <property type="entry name" value="RVT-Znf"/>
</dbReference>
<gene>
    <name evidence="2" type="ORF">LTRI10_LOCUS33493</name>
</gene>
<organism evidence="2 3">
    <name type="scientific">Linum trigynum</name>
    <dbReference type="NCBI Taxonomy" id="586398"/>
    <lineage>
        <taxon>Eukaryota</taxon>
        <taxon>Viridiplantae</taxon>
        <taxon>Streptophyta</taxon>
        <taxon>Embryophyta</taxon>
        <taxon>Tracheophyta</taxon>
        <taxon>Spermatophyta</taxon>
        <taxon>Magnoliopsida</taxon>
        <taxon>eudicotyledons</taxon>
        <taxon>Gunneridae</taxon>
        <taxon>Pentapetalae</taxon>
        <taxon>rosids</taxon>
        <taxon>fabids</taxon>
        <taxon>Malpighiales</taxon>
        <taxon>Linaceae</taxon>
        <taxon>Linum</taxon>
    </lineage>
</organism>